<dbReference type="eggNOG" id="COG3423">
    <property type="taxonomic scope" value="Bacteria"/>
</dbReference>
<evidence type="ECO:0000256" key="2">
    <source>
        <dbReference type="ARBA" id="ARBA00023015"/>
    </source>
</evidence>
<dbReference type="EMBL" id="AP009384">
    <property type="protein sequence ID" value="BAF88123.1"/>
    <property type="molecule type" value="Genomic_DNA"/>
</dbReference>
<dbReference type="GO" id="GO:0003677">
    <property type="term" value="F:DNA binding"/>
    <property type="evidence" value="ECO:0007669"/>
    <property type="project" value="UniProtKB-KW"/>
</dbReference>
<protein>
    <submittedName>
        <fullName evidence="7">Putative transcriptional regulator</fullName>
    </submittedName>
</protein>
<reference evidence="7 8" key="4">
    <citation type="journal article" date="2009" name="Appl. Environ. Microbiol.">
        <title>Comparative genome-wide transcriptional profiling of Azorhizobium caulinodans ORS571 grown under free-living and symbiotic conditions.</title>
        <authorList>
            <person name="Tsukada S."/>
            <person name="Aono T."/>
            <person name="Akiba N."/>
            <person name="Lee KB."/>
            <person name="Liu CT."/>
            <person name="Toyazaki H."/>
            <person name="Oyaizu H."/>
        </authorList>
    </citation>
    <scope>NUCLEOTIDE SEQUENCE [LARGE SCALE GENOMIC DNA]</scope>
    <source>
        <strain evidence="8">ATCC 43989 / DSM 5975 / JCM 20966 / LMG 6465 / NBRC 14845 / NCIMB 13405 / ORS 571</strain>
    </source>
</reference>
<reference evidence="8" key="2">
    <citation type="submission" date="2007-04" db="EMBL/GenBank/DDBJ databases">
        <title>Complete genome sequence of the nitrogen-fixing bacterium Azorhizobium caulinodans ORS571.</title>
        <authorList>
            <person name="Lee K.B."/>
            <person name="Backer P.D."/>
            <person name="Aono T."/>
            <person name="Liu C.T."/>
            <person name="Suzuki S."/>
            <person name="Suzuki T."/>
            <person name="Kaneko T."/>
            <person name="Yamada M."/>
            <person name="Tabata S."/>
            <person name="Kupfer D.M."/>
            <person name="Najar F.Z."/>
            <person name="Wiley G.B."/>
            <person name="Roe B."/>
            <person name="Binnewies T."/>
            <person name="Ussery D."/>
            <person name="Vereecke D."/>
            <person name="Gevers D."/>
            <person name="Holsters M."/>
            <person name="Oyaizu H."/>
        </authorList>
    </citation>
    <scope>NUCLEOTIDE SEQUENCE [LARGE SCALE GENOMIC DNA]</scope>
    <source>
        <strain evidence="8">ATCC 43989 / DSM 5975 / JCM 20966 / LMG 6465 / NBRC 14845 / NCIMB 13405 / ORS 571</strain>
    </source>
</reference>
<dbReference type="Proteomes" id="UP000000270">
    <property type="component" value="Chromosome"/>
</dbReference>
<evidence type="ECO:0000256" key="5">
    <source>
        <dbReference type="SAM" id="MobiDB-lite"/>
    </source>
</evidence>
<dbReference type="InterPro" id="IPR010982">
    <property type="entry name" value="Lambda_DNA-bd_dom_sf"/>
</dbReference>
<dbReference type="STRING" id="438753.AZC_2125"/>
<proteinExistence type="inferred from homology"/>
<evidence type="ECO:0000313" key="8">
    <source>
        <dbReference type="Proteomes" id="UP000000270"/>
    </source>
</evidence>
<sequence length="101" mass="10840">MTKSAPVVWDRHAIRAEVHRRETTLTAIALAAGLDQSACRSALVRRHLAGEKALADFLGIAPEKIWPERYAKPSPWAKRILEGRSAASQNGGAPVDMGAAA</sequence>
<evidence type="ECO:0000259" key="6">
    <source>
        <dbReference type="Pfam" id="PF13693"/>
    </source>
</evidence>
<dbReference type="Gene3D" id="1.10.260.40">
    <property type="entry name" value="lambda repressor-like DNA-binding domains"/>
    <property type="match status" value="1"/>
</dbReference>
<reference evidence="7 8" key="1">
    <citation type="journal article" date="2007" name="Appl. Environ. Microbiol.">
        <title>Rhizobial factors required for stem nodule maturation and maintenance in Sesbania rostrata-Azorhizobium caulinodans ORS571 symbiosis.</title>
        <authorList>
            <person name="Suzuki S."/>
            <person name="Aono T."/>
            <person name="Lee KB."/>
            <person name="Suzuki T."/>
            <person name="Liu CT."/>
            <person name="Miwa H."/>
            <person name="Wakao S."/>
            <person name="Iki T."/>
            <person name="Oyaizu H."/>
        </authorList>
    </citation>
    <scope>NUCLEOTIDE SEQUENCE [LARGE SCALE GENOMIC DNA]</scope>
    <source>
        <strain evidence="8">ATCC 43989 / DSM 5975 / JCM 20966 / LMG 6465 / NBRC 14845 / NCIMB 13405 / ORS 571</strain>
    </source>
</reference>
<evidence type="ECO:0000256" key="1">
    <source>
        <dbReference type="ARBA" id="ARBA00006157"/>
    </source>
</evidence>
<dbReference type="AlphaFoldDB" id="A8I7I4"/>
<gene>
    <name evidence="7" type="primary">nlp</name>
    <name evidence="7" type="ordered locus">AZC_2125</name>
</gene>
<name>A8I7I4_AZOC5</name>
<feature type="domain" description="Ner winged helix-turn-helix DNA-binding" evidence="6">
    <location>
        <begin position="9"/>
        <end position="73"/>
    </location>
</feature>
<keyword evidence="3" id="KW-0238">DNA-binding</keyword>
<dbReference type="RefSeq" id="WP_012170652.1">
    <property type="nucleotide sequence ID" value="NC_009937.1"/>
</dbReference>
<accession>A8I7I4</accession>
<evidence type="ECO:0000256" key="4">
    <source>
        <dbReference type="ARBA" id="ARBA00023163"/>
    </source>
</evidence>
<dbReference type="Pfam" id="PF13693">
    <property type="entry name" value="HTH_35"/>
    <property type="match status" value="1"/>
</dbReference>
<keyword evidence="2" id="KW-0805">Transcription regulation</keyword>
<feature type="region of interest" description="Disordered" evidence="5">
    <location>
        <begin position="82"/>
        <end position="101"/>
    </location>
</feature>
<evidence type="ECO:0000256" key="3">
    <source>
        <dbReference type="ARBA" id="ARBA00023125"/>
    </source>
</evidence>
<comment type="similarity">
    <text evidence="1">Belongs to the ner transcriptional regulatory family.</text>
</comment>
<dbReference type="HOGENOM" id="CLU_162005_2_0_5"/>
<dbReference type="InterPro" id="IPR038722">
    <property type="entry name" value="Ner_HTH_dom"/>
</dbReference>
<organism evidence="7 8">
    <name type="scientific">Azorhizobium caulinodans (strain ATCC 43989 / DSM 5975 / JCM 20966 / LMG 6465 / NBRC 14845 / NCIMB 13405 / ORS 571)</name>
    <dbReference type="NCBI Taxonomy" id="438753"/>
    <lineage>
        <taxon>Bacteria</taxon>
        <taxon>Pseudomonadati</taxon>
        <taxon>Pseudomonadota</taxon>
        <taxon>Alphaproteobacteria</taxon>
        <taxon>Hyphomicrobiales</taxon>
        <taxon>Xanthobacteraceae</taxon>
        <taxon>Azorhizobium</taxon>
    </lineage>
</organism>
<reference evidence="7 8" key="3">
    <citation type="journal article" date="2008" name="BMC Genomics">
        <title>The genome of the versatile nitrogen fixer Azorhizobium caulinodans ORS571.</title>
        <authorList>
            <person name="Lee KB."/>
            <person name="Backer P.D."/>
            <person name="Aono T."/>
            <person name="Liu CT."/>
            <person name="Suzuki S."/>
            <person name="Suzuki T."/>
            <person name="Kaneko T."/>
            <person name="Yamada M."/>
            <person name="Tabata S."/>
            <person name="Kupfer D.M."/>
            <person name="Najar F.Z."/>
            <person name="Wiley G.B."/>
            <person name="Roe B."/>
            <person name="Binnewies T.T."/>
            <person name="Ussery D.W."/>
            <person name="D'Haeze W."/>
            <person name="Herder J.D."/>
            <person name="Gevers D."/>
            <person name="Vereecke D."/>
            <person name="Holsters M."/>
            <person name="Oyaizu H."/>
        </authorList>
    </citation>
    <scope>NUCLEOTIDE SEQUENCE [LARGE SCALE GENOMIC DNA]</scope>
    <source>
        <strain evidence="8">ATCC 43989 / DSM 5975 / JCM 20966 / LMG 6465 / NBRC 14845 / NCIMB 13405 / ORS 571</strain>
    </source>
</reference>
<keyword evidence="4" id="KW-0804">Transcription</keyword>
<reference evidence="7 8" key="5">
    <citation type="journal article" date="2010" name="Appl. Environ. Microbiol.">
        <title>phrR-like gene praR of Azorhizobium caulinodans ORS571 is essential for symbiosis with Sesbania rostrata and is involved in expression of reb genes.</title>
        <authorList>
            <person name="Akiba N."/>
            <person name="Aono T."/>
            <person name="Toyazaki H."/>
            <person name="Sato S."/>
            <person name="Oyaizu H."/>
        </authorList>
    </citation>
    <scope>NUCLEOTIDE SEQUENCE [LARGE SCALE GENOMIC DNA]</scope>
    <source>
        <strain evidence="8">ATCC 43989 / DSM 5975 / JCM 20966 / LMG 6465 / NBRC 14845 / NCIMB 13405 / ORS 571</strain>
    </source>
</reference>
<reference evidence="7 8" key="6">
    <citation type="journal article" date="2011" name="Appl. Environ. Microbiol.">
        <title>Involvement of the azorhizobial chromosome partition gene (parA) in the onset of bacteroid differentiation during Sesbania rostrata stem nodule development.</title>
        <authorList>
            <person name="Liu CT."/>
            <person name="Lee KB."/>
            <person name="Wang YS."/>
            <person name="Peng MH."/>
            <person name="Lee KT."/>
            <person name="Suzuki S."/>
            <person name="Suzuki T."/>
            <person name="Oyaizu H."/>
        </authorList>
    </citation>
    <scope>NUCLEOTIDE SEQUENCE [LARGE SCALE GENOMIC DNA]</scope>
    <source>
        <strain evidence="8">ATCC 43989 / DSM 5975 / JCM 20966 / LMG 6465 / NBRC 14845 / NCIMB 13405 / ORS 571</strain>
    </source>
</reference>
<dbReference type="KEGG" id="azc:AZC_2125"/>
<evidence type="ECO:0000313" key="7">
    <source>
        <dbReference type="EMBL" id="BAF88123.1"/>
    </source>
</evidence>
<dbReference type="SUPFAM" id="SSF47413">
    <property type="entry name" value="lambda repressor-like DNA-binding domains"/>
    <property type="match status" value="1"/>
</dbReference>
<keyword evidence="8" id="KW-1185">Reference proteome</keyword>